<dbReference type="Proteomes" id="UP001230426">
    <property type="component" value="Unassembled WGS sequence"/>
</dbReference>
<sequence length="36" mass="3545">MPRAALDPDGPVIQGPIPSPSGDRPATSAESASTTP</sequence>
<evidence type="ECO:0000313" key="2">
    <source>
        <dbReference type="EMBL" id="MDP9868112.1"/>
    </source>
</evidence>
<keyword evidence="3" id="KW-1185">Reference proteome</keyword>
<protein>
    <submittedName>
        <fullName evidence="2">Uncharacterized protein</fullName>
    </submittedName>
</protein>
<proteinExistence type="predicted"/>
<organism evidence="2 3">
    <name type="scientific">Streptosporangium brasiliense</name>
    <dbReference type="NCBI Taxonomy" id="47480"/>
    <lineage>
        <taxon>Bacteria</taxon>
        <taxon>Bacillati</taxon>
        <taxon>Actinomycetota</taxon>
        <taxon>Actinomycetes</taxon>
        <taxon>Streptosporangiales</taxon>
        <taxon>Streptosporangiaceae</taxon>
        <taxon>Streptosporangium</taxon>
    </lineage>
</organism>
<comment type="caution">
    <text evidence="2">The sequence shown here is derived from an EMBL/GenBank/DDBJ whole genome shotgun (WGS) entry which is preliminary data.</text>
</comment>
<reference evidence="2 3" key="1">
    <citation type="submission" date="2023-07" db="EMBL/GenBank/DDBJ databases">
        <title>Sequencing the genomes of 1000 actinobacteria strains.</title>
        <authorList>
            <person name="Klenk H.-P."/>
        </authorList>
    </citation>
    <scope>NUCLEOTIDE SEQUENCE [LARGE SCALE GENOMIC DNA]</scope>
    <source>
        <strain evidence="2 3">DSM 44109</strain>
    </source>
</reference>
<feature type="region of interest" description="Disordered" evidence="1">
    <location>
        <begin position="1"/>
        <end position="36"/>
    </location>
</feature>
<dbReference type="EMBL" id="JAUSRB010000002">
    <property type="protein sequence ID" value="MDP9868112.1"/>
    <property type="molecule type" value="Genomic_DNA"/>
</dbReference>
<gene>
    <name evidence="2" type="ORF">J2S55_007378</name>
</gene>
<accession>A0ABT9RFS2</accession>
<name>A0ABT9RFS2_9ACTN</name>
<evidence type="ECO:0000313" key="3">
    <source>
        <dbReference type="Proteomes" id="UP001230426"/>
    </source>
</evidence>
<evidence type="ECO:0000256" key="1">
    <source>
        <dbReference type="SAM" id="MobiDB-lite"/>
    </source>
</evidence>